<name>A0A1G5CEX8_9FIRM</name>
<dbReference type="RefSeq" id="WP_091539892.1">
    <property type="nucleotide sequence ID" value="NZ_FMUS01000003.1"/>
</dbReference>
<keyword evidence="2" id="KW-1185">Reference proteome</keyword>
<dbReference type="STRING" id="1120976.SAMN03080606_00645"/>
<proteinExistence type="predicted"/>
<dbReference type="Pfam" id="PF12672">
    <property type="entry name" value="DUF3793"/>
    <property type="match status" value="1"/>
</dbReference>
<gene>
    <name evidence="1" type="ORF">SAMN03080606_00645</name>
</gene>
<evidence type="ECO:0008006" key="3">
    <source>
        <dbReference type="Google" id="ProtNLM"/>
    </source>
</evidence>
<evidence type="ECO:0000313" key="1">
    <source>
        <dbReference type="EMBL" id="SCY01085.1"/>
    </source>
</evidence>
<dbReference type="Proteomes" id="UP000198636">
    <property type="component" value="Unassembled WGS sequence"/>
</dbReference>
<sequence>MGGELNHCYCLNKNSEYEFIRWIIEALGPVLLGVKPSEILSFPGNDLISIRKKEEVKSIINISSKVCYKEFNTLNGCSKILFYNYLLLEDTLRENRNLRFLKGHNYPKEYNLDNYLNHMIEKMQNGVIPHEIGVFLGYPLKDVIGFMGHPSLKLTKVCGWKVYGDTRLSDKKYREIINAKNQIRTMLQINEPEEIIQLA</sequence>
<protein>
    <recommendedName>
        <fullName evidence="3">DUF3793 family protein</fullName>
    </recommendedName>
</protein>
<dbReference type="EMBL" id="FMUS01000003">
    <property type="protein sequence ID" value="SCY01085.1"/>
    <property type="molecule type" value="Genomic_DNA"/>
</dbReference>
<dbReference type="InterPro" id="IPR024523">
    <property type="entry name" value="DUF3793"/>
</dbReference>
<dbReference type="AlphaFoldDB" id="A0A1G5CEX8"/>
<evidence type="ECO:0000313" key="2">
    <source>
        <dbReference type="Proteomes" id="UP000198636"/>
    </source>
</evidence>
<organism evidence="1 2">
    <name type="scientific">Alkaliphilus peptidifermentans DSM 18978</name>
    <dbReference type="NCBI Taxonomy" id="1120976"/>
    <lineage>
        <taxon>Bacteria</taxon>
        <taxon>Bacillati</taxon>
        <taxon>Bacillota</taxon>
        <taxon>Clostridia</taxon>
        <taxon>Peptostreptococcales</taxon>
        <taxon>Natronincolaceae</taxon>
        <taxon>Alkaliphilus</taxon>
    </lineage>
</organism>
<reference evidence="1 2" key="1">
    <citation type="submission" date="2016-10" db="EMBL/GenBank/DDBJ databases">
        <authorList>
            <person name="de Groot N.N."/>
        </authorList>
    </citation>
    <scope>NUCLEOTIDE SEQUENCE [LARGE SCALE GENOMIC DNA]</scope>
    <source>
        <strain evidence="1 2">DSM 18978</strain>
    </source>
</reference>
<dbReference type="OrthoDB" id="5393676at2"/>
<accession>A0A1G5CEX8</accession>